<dbReference type="Proteomes" id="UP000016923">
    <property type="component" value="Unassembled WGS sequence"/>
</dbReference>
<protein>
    <submittedName>
        <fullName evidence="3">Extracellular serine-rich protein</fullName>
    </submittedName>
</protein>
<dbReference type="VEuPathDB" id="FungiDB:F503_00324"/>
<dbReference type="PANTHER" id="PTHR34883">
    <property type="entry name" value="SERINE-RICH PROTEIN, PUTATIVE-RELATED-RELATED"/>
    <property type="match status" value="1"/>
</dbReference>
<dbReference type="Gene3D" id="2.60.40.420">
    <property type="entry name" value="Cupredoxins - blue copper proteins"/>
    <property type="match status" value="1"/>
</dbReference>
<dbReference type="OMA" id="CQNGMVM"/>
<evidence type="ECO:0000256" key="1">
    <source>
        <dbReference type="SAM" id="MobiDB-lite"/>
    </source>
</evidence>
<evidence type="ECO:0000313" key="4">
    <source>
        <dbReference type="Proteomes" id="UP000016923"/>
    </source>
</evidence>
<proteinExistence type="predicted"/>
<feature type="chain" id="PRO_5004506821" evidence="2">
    <location>
        <begin position="18"/>
        <end position="205"/>
    </location>
</feature>
<accession>S3C476</accession>
<dbReference type="PANTHER" id="PTHR34883:SF17">
    <property type="entry name" value="CUPREDOXIN"/>
    <property type="match status" value="1"/>
</dbReference>
<evidence type="ECO:0000313" key="3">
    <source>
        <dbReference type="EMBL" id="EPE07602.1"/>
    </source>
</evidence>
<dbReference type="OrthoDB" id="2331100at2759"/>
<dbReference type="AlphaFoldDB" id="S3C476"/>
<keyword evidence="4" id="KW-1185">Reference proteome</keyword>
<dbReference type="InterPro" id="IPR052953">
    <property type="entry name" value="Ser-rich/MCO-related"/>
</dbReference>
<dbReference type="CDD" id="cd00920">
    <property type="entry name" value="Cupredoxin"/>
    <property type="match status" value="1"/>
</dbReference>
<dbReference type="InterPro" id="IPR008972">
    <property type="entry name" value="Cupredoxin"/>
</dbReference>
<dbReference type="STRING" id="1262450.S3C476"/>
<feature type="signal peptide" evidence="2">
    <location>
        <begin position="1"/>
        <end position="17"/>
    </location>
</feature>
<feature type="region of interest" description="Disordered" evidence="1">
    <location>
        <begin position="149"/>
        <end position="174"/>
    </location>
</feature>
<name>S3C476_OPHP1</name>
<reference evidence="3 4" key="1">
    <citation type="journal article" date="2013" name="BMC Genomics">
        <title>The genome and transcriptome of the pine saprophyte Ophiostoma piceae, and a comparison with the bark beetle-associated pine pathogen Grosmannia clavigera.</title>
        <authorList>
            <person name="Haridas S."/>
            <person name="Wang Y."/>
            <person name="Lim L."/>
            <person name="Massoumi Alamouti S."/>
            <person name="Jackman S."/>
            <person name="Docking R."/>
            <person name="Robertson G."/>
            <person name="Birol I."/>
            <person name="Bohlmann J."/>
            <person name="Breuil C."/>
        </authorList>
    </citation>
    <scope>NUCLEOTIDE SEQUENCE [LARGE SCALE GENOMIC DNA]</scope>
    <source>
        <strain evidence="3 4">UAMH 11346</strain>
    </source>
</reference>
<dbReference type="EMBL" id="KE148150">
    <property type="protein sequence ID" value="EPE07602.1"/>
    <property type="molecule type" value="Genomic_DNA"/>
</dbReference>
<gene>
    <name evidence="3" type="ORF">F503_00324</name>
</gene>
<sequence>MQFSTLALSALLGLASAQTTSVTVVEVASKNNSLIFSPDNIKVAAGGMVQFQFLAGNHTVTQSNFDNPCQPISSFSNVTGFHSGFVPAAASVAAGNVPTYTIMINATTPLWVYCAQGKHCQAGMSMVINENTAANSTRSLAEYRTLSTKANTGVPGTSSSGSSGSTTSSGSASSSSAATTSGSTLLAVPKLVAGLVAVAGSFFLL</sequence>
<dbReference type="SUPFAM" id="SSF49503">
    <property type="entry name" value="Cupredoxins"/>
    <property type="match status" value="1"/>
</dbReference>
<evidence type="ECO:0000256" key="2">
    <source>
        <dbReference type="SAM" id="SignalP"/>
    </source>
</evidence>
<organism evidence="3 4">
    <name type="scientific">Ophiostoma piceae (strain UAMH 11346)</name>
    <name type="common">Sap stain fungus</name>
    <dbReference type="NCBI Taxonomy" id="1262450"/>
    <lineage>
        <taxon>Eukaryota</taxon>
        <taxon>Fungi</taxon>
        <taxon>Dikarya</taxon>
        <taxon>Ascomycota</taxon>
        <taxon>Pezizomycotina</taxon>
        <taxon>Sordariomycetes</taxon>
        <taxon>Sordariomycetidae</taxon>
        <taxon>Ophiostomatales</taxon>
        <taxon>Ophiostomataceae</taxon>
        <taxon>Ophiostoma</taxon>
    </lineage>
</organism>
<dbReference type="HOGENOM" id="CLU_053381_1_1_1"/>
<dbReference type="eggNOG" id="ENOG502S40X">
    <property type="taxonomic scope" value="Eukaryota"/>
</dbReference>
<feature type="compositionally biased region" description="Low complexity" evidence="1">
    <location>
        <begin position="156"/>
        <end position="174"/>
    </location>
</feature>
<keyword evidence="2" id="KW-0732">Signal</keyword>